<keyword evidence="2" id="KW-1185">Reference proteome</keyword>
<dbReference type="AlphaFoldDB" id="A0A915IBE1"/>
<feature type="coiled-coil region" evidence="1">
    <location>
        <begin position="69"/>
        <end position="103"/>
    </location>
</feature>
<protein>
    <submittedName>
        <fullName evidence="3">Uncharacterized protein</fullName>
    </submittedName>
</protein>
<evidence type="ECO:0000256" key="1">
    <source>
        <dbReference type="SAM" id="Coils"/>
    </source>
</evidence>
<accession>A0A915IBE1</accession>
<reference evidence="3" key="1">
    <citation type="submission" date="2022-11" db="UniProtKB">
        <authorList>
            <consortium name="WormBaseParasite"/>
        </authorList>
    </citation>
    <scope>IDENTIFICATION</scope>
</reference>
<keyword evidence="1" id="KW-0175">Coiled coil</keyword>
<name>A0A915IBE1_ROMCU</name>
<organism evidence="2 3">
    <name type="scientific">Romanomermis culicivorax</name>
    <name type="common">Nematode worm</name>
    <dbReference type="NCBI Taxonomy" id="13658"/>
    <lineage>
        <taxon>Eukaryota</taxon>
        <taxon>Metazoa</taxon>
        <taxon>Ecdysozoa</taxon>
        <taxon>Nematoda</taxon>
        <taxon>Enoplea</taxon>
        <taxon>Dorylaimia</taxon>
        <taxon>Mermithida</taxon>
        <taxon>Mermithoidea</taxon>
        <taxon>Mermithidae</taxon>
        <taxon>Romanomermis</taxon>
    </lineage>
</organism>
<dbReference type="WBParaSite" id="nRc.2.0.1.t11494-RA">
    <property type="protein sequence ID" value="nRc.2.0.1.t11494-RA"/>
    <property type="gene ID" value="nRc.2.0.1.g11494"/>
</dbReference>
<sequence length="221" mass="25352">MTQNQSKSKLQRFKMSEKFGTSEYKYFRQIVEKAEADNEFLGCTRSQTKLKALPGNDDVEAKPLEATVIKAMDKATKAIRDKLEKLKLKIEEMEGHNEANMRQLFLCFSPFQMFNAPPPFSGNFGETFLDWIEKLAHLMTLQDTGDHFLKVKGKEWLNDEKLLSGIPKQFKCSASLLLEHVQPNPSINTQHLAMLTSRIEASDLAKIIELPMEQQKAQREE</sequence>
<dbReference type="Proteomes" id="UP000887565">
    <property type="component" value="Unplaced"/>
</dbReference>
<proteinExistence type="predicted"/>
<evidence type="ECO:0000313" key="2">
    <source>
        <dbReference type="Proteomes" id="UP000887565"/>
    </source>
</evidence>
<evidence type="ECO:0000313" key="3">
    <source>
        <dbReference type="WBParaSite" id="nRc.2.0.1.t11494-RA"/>
    </source>
</evidence>